<feature type="compositionally biased region" description="Low complexity" evidence="1">
    <location>
        <begin position="93"/>
        <end position="108"/>
    </location>
</feature>
<keyword evidence="3" id="KW-1185">Reference proteome</keyword>
<evidence type="ECO:0000313" key="3">
    <source>
        <dbReference type="Proteomes" id="UP000799753"/>
    </source>
</evidence>
<feature type="region of interest" description="Disordered" evidence="1">
    <location>
        <begin position="47"/>
        <end position="109"/>
    </location>
</feature>
<reference evidence="2" key="1">
    <citation type="journal article" date="2020" name="Stud. Mycol.">
        <title>101 Dothideomycetes genomes: a test case for predicting lifestyles and emergence of pathogens.</title>
        <authorList>
            <person name="Haridas S."/>
            <person name="Albert R."/>
            <person name="Binder M."/>
            <person name="Bloem J."/>
            <person name="Labutti K."/>
            <person name="Salamov A."/>
            <person name="Andreopoulos B."/>
            <person name="Baker S."/>
            <person name="Barry K."/>
            <person name="Bills G."/>
            <person name="Bluhm B."/>
            <person name="Cannon C."/>
            <person name="Castanera R."/>
            <person name="Culley D."/>
            <person name="Daum C."/>
            <person name="Ezra D."/>
            <person name="Gonzalez J."/>
            <person name="Henrissat B."/>
            <person name="Kuo A."/>
            <person name="Liang C."/>
            <person name="Lipzen A."/>
            <person name="Lutzoni F."/>
            <person name="Magnuson J."/>
            <person name="Mondo S."/>
            <person name="Nolan M."/>
            <person name="Ohm R."/>
            <person name="Pangilinan J."/>
            <person name="Park H.-J."/>
            <person name="Ramirez L."/>
            <person name="Alfaro M."/>
            <person name="Sun H."/>
            <person name="Tritt A."/>
            <person name="Yoshinaga Y."/>
            <person name="Zwiers L.-H."/>
            <person name="Turgeon B."/>
            <person name="Goodwin S."/>
            <person name="Spatafora J."/>
            <person name="Crous P."/>
            <person name="Grigoriev I."/>
        </authorList>
    </citation>
    <scope>NUCLEOTIDE SEQUENCE</scope>
    <source>
        <strain evidence="2">CBS 473.64</strain>
    </source>
</reference>
<feature type="compositionally biased region" description="Low complexity" evidence="1">
    <location>
        <begin position="1"/>
        <end position="15"/>
    </location>
</feature>
<protein>
    <submittedName>
        <fullName evidence="2">Uncharacterized protein</fullName>
    </submittedName>
</protein>
<name>A0A6A6S1Z0_9PLEO</name>
<proteinExistence type="predicted"/>
<evidence type="ECO:0000313" key="2">
    <source>
        <dbReference type="EMBL" id="KAF2640693.1"/>
    </source>
</evidence>
<feature type="compositionally biased region" description="Basic residues" evidence="1">
    <location>
        <begin position="57"/>
        <end position="68"/>
    </location>
</feature>
<accession>A0A6A6S1Z0</accession>
<feature type="compositionally biased region" description="Pro residues" evidence="1">
    <location>
        <begin position="16"/>
        <end position="31"/>
    </location>
</feature>
<feature type="compositionally biased region" description="Polar residues" evidence="1">
    <location>
        <begin position="74"/>
        <end position="83"/>
    </location>
</feature>
<dbReference type="Proteomes" id="UP000799753">
    <property type="component" value="Unassembled WGS sequence"/>
</dbReference>
<dbReference type="AlphaFoldDB" id="A0A6A6S1Z0"/>
<sequence length="172" mass="18573">MTGACASAACPAQPASIPPAPPSTARPPPDCRPQCDARLANVAVRARDALSWPGTWRHSRQRLLRPPRRGGAQQSTNTGSKSQQGRRDHSRQPHSSAATPASAVPAWSPERRRKELLELGPRRPRRVSFPELITTCPVELSKNPAALRSDRPAFALIGVFFSLAAEISHPTA</sequence>
<dbReference type="EMBL" id="MU006784">
    <property type="protein sequence ID" value="KAF2640693.1"/>
    <property type="molecule type" value="Genomic_DNA"/>
</dbReference>
<feature type="region of interest" description="Disordered" evidence="1">
    <location>
        <begin position="1"/>
        <end position="35"/>
    </location>
</feature>
<evidence type="ECO:0000256" key="1">
    <source>
        <dbReference type="SAM" id="MobiDB-lite"/>
    </source>
</evidence>
<gene>
    <name evidence="2" type="ORF">P280DRAFT_325045</name>
</gene>
<organism evidence="2 3">
    <name type="scientific">Massarina eburnea CBS 473.64</name>
    <dbReference type="NCBI Taxonomy" id="1395130"/>
    <lineage>
        <taxon>Eukaryota</taxon>
        <taxon>Fungi</taxon>
        <taxon>Dikarya</taxon>
        <taxon>Ascomycota</taxon>
        <taxon>Pezizomycotina</taxon>
        <taxon>Dothideomycetes</taxon>
        <taxon>Pleosporomycetidae</taxon>
        <taxon>Pleosporales</taxon>
        <taxon>Massarineae</taxon>
        <taxon>Massarinaceae</taxon>
        <taxon>Massarina</taxon>
    </lineage>
</organism>